<dbReference type="HOGENOM" id="CLU_2887445_0_0_1"/>
<organism evidence="1">
    <name type="scientific">Trichophyton rubrum CBS 288.86</name>
    <dbReference type="NCBI Taxonomy" id="1215330"/>
    <lineage>
        <taxon>Eukaryota</taxon>
        <taxon>Fungi</taxon>
        <taxon>Dikarya</taxon>
        <taxon>Ascomycota</taxon>
        <taxon>Pezizomycotina</taxon>
        <taxon>Eurotiomycetes</taxon>
        <taxon>Eurotiomycetidae</taxon>
        <taxon>Onygenales</taxon>
        <taxon>Arthrodermataceae</taxon>
        <taxon>Trichophyton</taxon>
    </lineage>
</organism>
<name>A0A022W5Y5_TRIRU</name>
<proteinExistence type="predicted"/>
<reference evidence="1" key="1">
    <citation type="submission" date="2014-02" db="EMBL/GenBank/DDBJ databases">
        <title>The Genome Sequence of Trichophyton rubrum (morphotype fischeri) CBS 288.86.</title>
        <authorList>
            <consortium name="The Broad Institute Genomics Platform"/>
            <person name="Cuomo C.A."/>
            <person name="White T.C."/>
            <person name="Graser Y."/>
            <person name="Martinez-Rossi N."/>
            <person name="Heitman J."/>
            <person name="Young S.K."/>
            <person name="Zeng Q."/>
            <person name="Gargeya S."/>
            <person name="Abouelleil A."/>
            <person name="Alvarado L."/>
            <person name="Chapman S.B."/>
            <person name="Gainer-Dewar J."/>
            <person name="Goldberg J."/>
            <person name="Griggs A."/>
            <person name="Gujja S."/>
            <person name="Hansen M."/>
            <person name="Howarth C."/>
            <person name="Imamovic A."/>
            <person name="Larimer J."/>
            <person name="Martinez D."/>
            <person name="Murphy C."/>
            <person name="Pearson M.D."/>
            <person name="Persinoti G."/>
            <person name="Poon T."/>
            <person name="Priest M."/>
            <person name="Roberts A.D."/>
            <person name="Saif S."/>
            <person name="Shea T.D."/>
            <person name="Sykes S.N."/>
            <person name="Wortman J."/>
            <person name="Nusbaum C."/>
            <person name="Birren B."/>
        </authorList>
    </citation>
    <scope>NUCLEOTIDE SEQUENCE [LARGE SCALE GENOMIC DNA]</scope>
    <source>
        <strain evidence="1">CBS 288.86</strain>
    </source>
</reference>
<accession>A0A022W5Y5</accession>
<dbReference type="EMBL" id="KK207815">
    <property type="protein sequence ID" value="EZF53566.1"/>
    <property type="molecule type" value="Genomic_DNA"/>
</dbReference>
<dbReference type="Proteomes" id="UP000023758">
    <property type="component" value="Unassembled WGS sequence"/>
</dbReference>
<dbReference type="AlphaFoldDB" id="A0A022W5Y5"/>
<protein>
    <submittedName>
        <fullName evidence="1">Uncharacterized protein</fullName>
    </submittedName>
</protein>
<sequence>MCWRRLPTLAARIVFGQGEGGSAATIYIYDMRAIIHTLSTGRSVLSEFTFLRCIGFSRLGGRV</sequence>
<evidence type="ECO:0000313" key="1">
    <source>
        <dbReference type="EMBL" id="EZF53566.1"/>
    </source>
</evidence>
<gene>
    <name evidence="1" type="ORF">H103_03546</name>
</gene>